<dbReference type="KEGG" id="msf:IT882_01095"/>
<evidence type="ECO:0000313" key="3">
    <source>
        <dbReference type="Proteomes" id="UP000594480"/>
    </source>
</evidence>
<keyword evidence="1" id="KW-0732">Signal</keyword>
<evidence type="ECO:0000256" key="1">
    <source>
        <dbReference type="SAM" id="SignalP"/>
    </source>
</evidence>
<dbReference type="AlphaFoldDB" id="A0A7S8MY99"/>
<sequence length="231" mass="23572">MKRRVLASVILAAAAALSLTGCLSSSDAPAGQQVDVEAAWLDDGRVIAVVTSGSSSCVPTAESAEINSDGALAVELVEPDADTACTRDLVPRATLVTVPDGVDPSQDLEIWVTGDGYYGDVTLAGVSGLSGPGGTTDYEPSAGWTQQQGQFVILTWGSSGCVPVVETSEVTGEAEVTVAFQEPPADQACTADMAPRTNFAFADGLSGVEDVQLTLSGDSFDTTIAIYGTSD</sequence>
<dbReference type="RefSeq" id="WP_195692807.1">
    <property type="nucleotide sequence ID" value="NZ_CP064760.1"/>
</dbReference>
<gene>
    <name evidence="2" type="ORF">IT882_01095</name>
</gene>
<dbReference type="Proteomes" id="UP000594480">
    <property type="component" value="Chromosome"/>
</dbReference>
<dbReference type="EMBL" id="CP064760">
    <property type="protein sequence ID" value="QPE04780.1"/>
    <property type="molecule type" value="Genomic_DNA"/>
</dbReference>
<dbReference type="PROSITE" id="PS51257">
    <property type="entry name" value="PROKAR_LIPOPROTEIN"/>
    <property type="match status" value="1"/>
</dbReference>
<reference evidence="2 3" key="1">
    <citation type="submission" date="2020-11" db="EMBL/GenBank/DDBJ databases">
        <title>Amino acid is mineralized and recycled by bacteria in oceanic microbiome.</title>
        <authorList>
            <person name="Zheng L.Y."/>
        </authorList>
    </citation>
    <scope>NUCLEOTIDE SEQUENCE [LARGE SCALE GENOMIC DNA]</scope>
    <source>
        <strain evidence="2 3">A32-1</strain>
    </source>
</reference>
<evidence type="ECO:0000313" key="2">
    <source>
        <dbReference type="EMBL" id="QPE04780.1"/>
    </source>
</evidence>
<organism evidence="2 3">
    <name type="scientific">Microbacterium schleiferi</name>
    <dbReference type="NCBI Taxonomy" id="69362"/>
    <lineage>
        <taxon>Bacteria</taxon>
        <taxon>Bacillati</taxon>
        <taxon>Actinomycetota</taxon>
        <taxon>Actinomycetes</taxon>
        <taxon>Micrococcales</taxon>
        <taxon>Microbacteriaceae</taxon>
        <taxon>Microbacterium</taxon>
    </lineage>
</organism>
<feature type="signal peptide" evidence="1">
    <location>
        <begin position="1"/>
        <end position="30"/>
    </location>
</feature>
<proteinExistence type="predicted"/>
<feature type="chain" id="PRO_5032525742" description="Lipoprotein" evidence="1">
    <location>
        <begin position="31"/>
        <end position="231"/>
    </location>
</feature>
<name>A0A7S8MY99_9MICO</name>
<protein>
    <recommendedName>
        <fullName evidence="4">Lipoprotein</fullName>
    </recommendedName>
</protein>
<accession>A0A7S8MY99</accession>
<keyword evidence="3" id="KW-1185">Reference proteome</keyword>
<evidence type="ECO:0008006" key="4">
    <source>
        <dbReference type="Google" id="ProtNLM"/>
    </source>
</evidence>